<keyword evidence="5" id="KW-0297">G-protein coupled receptor</keyword>
<proteinExistence type="inferred from homology"/>
<dbReference type="EMBL" id="JTDF01002121">
    <property type="protein sequence ID" value="KAF8569164.1"/>
    <property type="molecule type" value="Genomic_DNA"/>
</dbReference>
<evidence type="ECO:0000256" key="9">
    <source>
        <dbReference type="SAM" id="Phobius"/>
    </source>
</evidence>
<dbReference type="GO" id="GO:0005886">
    <property type="term" value="C:plasma membrane"/>
    <property type="evidence" value="ECO:0007669"/>
    <property type="project" value="TreeGrafter"/>
</dbReference>
<feature type="transmembrane region" description="Helical" evidence="9">
    <location>
        <begin position="318"/>
        <end position="341"/>
    </location>
</feature>
<comment type="caution">
    <text evidence="12">The sequence shown here is derived from an EMBL/GenBank/DDBJ whole genome shotgun (WGS) entry which is preliminary data.</text>
</comment>
<feature type="chain" id="PRO_5035948260" description="G-protein coupled receptors family 1 profile domain-containing protein" evidence="10">
    <location>
        <begin position="22"/>
        <end position="464"/>
    </location>
</feature>
<evidence type="ECO:0000256" key="8">
    <source>
        <dbReference type="ARBA" id="ARBA00023224"/>
    </source>
</evidence>
<feature type="transmembrane region" description="Helical" evidence="9">
    <location>
        <begin position="218"/>
        <end position="242"/>
    </location>
</feature>
<sequence length="464" mass="52926">MLKLISSLLILSIFWPLRVISNQFPSLEVEKCRAKSLLYSNNSSTCDIAKDVFAVKFTILLLYSLIAFIGLAGNGLVIWVVARTKSIQTITNIFIANLAVSDILMCLVATPFTPVSLYMRSWTLPEMVCKLLPITMGVSVYVSTLTSMAIALDRFFVIVHPFLPRMRIWLCFIIIVTIWIIAILISMPLAVYHQKHQDKEKNIWACRENWPKESSREVFTVVSFVLQFVVPCSIISICYFRISLILRMRLRTKIGKATKRRLQDENEIKRKKRTNTILIAMVVIFVICWIPLNMLFIAMDVLSEGQTKVFNESKYVSLIFLVCHLLAMSSAVYNPFLYAWMNKNFKKEVRRILPCLCRASSRSHITAAHRTHTQPTLAAEYSTLPTNHRLVPTQSARPDDIQLNSFDVDPAGTTDDSMSLSNRNIKQTDMVNITDIPLIDVESDKLEPIPLSNNVQNAQKIRQT</sequence>
<keyword evidence="8" id="KW-0807">Transducer</keyword>
<protein>
    <recommendedName>
        <fullName evidence="11">G-protein coupled receptors family 1 profile domain-containing protein</fullName>
    </recommendedName>
</protein>
<keyword evidence="6 9" id="KW-0472">Membrane</keyword>
<comment type="subcellular location">
    <subcellularLocation>
        <location evidence="1">Membrane</location>
        <topology evidence="1">Multi-pass membrane protein</topology>
    </subcellularLocation>
</comment>
<evidence type="ECO:0000256" key="3">
    <source>
        <dbReference type="ARBA" id="ARBA00022692"/>
    </source>
</evidence>
<evidence type="ECO:0000256" key="2">
    <source>
        <dbReference type="ARBA" id="ARBA00010663"/>
    </source>
</evidence>
<comment type="similarity">
    <text evidence="2">Belongs to the G-protein coupled receptor 1 family.</text>
</comment>
<organism evidence="12 13">
    <name type="scientific">Paragonimus westermani</name>
    <dbReference type="NCBI Taxonomy" id="34504"/>
    <lineage>
        <taxon>Eukaryota</taxon>
        <taxon>Metazoa</taxon>
        <taxon>Spiralia</taxon>
        <taxon>Lophotrochozoa</taxon>
        <taxon>Platyhelminthes</taxon>
        <taxon>Trematoda</taxon>
        <taxon>Digenea</taxon>
        <taxon>Plagiorchiida</taxon>
        <taxon>Troglotremata</taxon>
        <taxon>Troglotrematidae</taxon>
        <taxon>Paragonimus</taxon>
    </lineage>
</organism>
<feature type="signal peptide" evidence="10">
    <location>
        <begin position="1"/>
        <end position="21"/>
    </location>
</feature>
<feature type="transmembrane region" description="Helical" evidence="9">
    <location>
        <begin position="277"/>
        <end position="298"/>
    </location>
</feature>
<evidence type="ECO:0000256" key="4">
    <source>
        <dbReference type="ARBA" id="ARBA00022989"/>
    </source>
</evidence>
<gene>
    <name evidence="12" type="ORF">P879_03931</name>
</gene>
<dbReference type="PRINTS" id="PR00237">
    <property type="entry name" value="GPCRRHODOPSN"/>
</dbReference>
<dbReference type="PANTHER" id="PTHR24235:SF29">
    <property type="entry name" value="GH23382P"/>
    <property type="match status" value="1"/>
</dbReference>
<dbReference type="PRINTS" id="PR01012">
    <property type="entry name" value="NRPEPTIDEYR"/>
</dbReference>
<dbReference type="InterPro" id="IPR017452">
    <property type="entry name" value="GPCR_Rhodpsn_7TM"/>
</dbReference>
<dbReference type="SMART" id="SM01381">
    <property type="entry name" value="7TM_GPCR_Srsx"/>
    <property type="match status" value="1"/>
</dbReference>
<evidence type="ECO:0000259" key="11">
    <source>
        <dbReference type="PROSITE" id="PS50262"/>
    </source>
</evidence>
<keyword evidence="3 9" id="KW-0812">Transmembrane</keyword>
<accession>A0A8T0DQ66</accession>
<dbReference type="SUPFAM" id="SSF81321">
    <property type="entry name" value="Family A G protein-coupled receptor-like"/>
    <property type="match status" value="1"/>
</dbReference>
<keyword evidence="4 9" id="KW-1133">Transmembrane helix</keyword>
<feature type="transmembrane region" description="Helical" evidence="9">
    <location>
        <begin position="94"/>
        <end position="119"/>
    </location>
</feature>
<dbReference type="Proteomes" id="UP000699462">
    <property type="component" value="Unassembled WGS sequence"/>
</dbReference>
<dbReference type="InterPro" id="IPR000611">
    <property type="entry name" value="NPY_rcpt"/>
</dbReference>
<feature type="domain" description="G-protein coupled receptors family 1 profile" evidence="11">
    <location>
        <begin position="73"/>
        <end position="338"/>
    </location>
</feature>
<keyword evidence="13" id="KW-1185">Reference proteome</keyword>
<dbReference type="PANTHER" id="PTHR24235">
    <property type="entry name" value="NEUROPEPTIDE Y RECEPTOR"/>
    <property type="match status" value="1"/>
</dbReference>
<dbReference type="Pfam" id="PF00001">
    <property type="entry name" value="7tm_1"/>
    <property type="match status" value="1"/>
</dbReference>
<dbReference type="Gene3D" id="1.20.1070.10">
    <property type="entry name" value="Rhodopsin 7-helix transmembrane proteins"/>
    <property type="match status" value="1"/>
</dbReference>
<keyword evidence="7" id="KW-0675">Receptor</keyword>
<evidence type="ECO:0000256" key="1">
    <source>
        <dbReference type="ARBA" id="ARBA00004141"/>
    </source>
</evidence>
<dbReference type="GO" id="GO:0043005">
    <property type="term" value="C:neuron projection"/>
    <property type="evidence" value="ECO:0007669"/>
    <property type="project" value="TreeGrafter"/>
</dbReference>
<dbReference type="AlphaFoldDB" id="A0A8T0DQ66"/>
<dbReference type="OrthoDB" id="9046662at2759"/>
<name>A0A8T0DQ66_9TREM</name>
<feature type="transmembrane region" description="Helical" evidence="9">
    <location>
        <begin position="168"/>
        <end position="192"/>
    </location>
</feature>
<dbReference type="GO" id="GO:0042923">
    <property type="term" value="F:neuropeptide binding"/>
    <property type="evidence" value="ECO:0007669"/>
    <property type="project" value="TreeGrafter"/>
</dbReference>
<evidence type="ECO:0000256" key="5">
    <source>
        <dbReference type="ARBA" id="ARBA00023040"/>
    </source>
</evidence>
<evidence type="ECO:0000256" key="6">
    <source>
        <dbReference type="ARBA" id="ARBA00023136"/>
    </source>
</evidence>
<dbReference type="InterPro" id="IPR000276">
    <property type="entry name" value="GPCR_Rhodpsn"/>
</dbReference>
<evidence type="ECO:0000256" key="10">
    <source>
        <dbReference type="SAM" id="SignalP"/>
    </source>
</evidence>
<feature type="transmembrane region" description="Helical" evidence="9">
    <location>
        <begin position="131"/>
        <end position="156"/>
    </location>
</feature>
<evidence type="ECO:0000313" key="13">
    <source>
        <dbReference type="Proteomes" id="UP000699462"/>
    </source>
</evidence>
<dbReference type="CDD" id="cd15203">
    <property type="entry name" value="7tmA_NPYR-like"/>
    <property type="match status" value="1"/>
</dbReference>
<evidence type="ECO:0000256" key="7">
    <source>
        <dbReference type="ARBA" id="ARBA00023170"/>
    </source>
</evidence>
<evidence type="ECO:0000313" key="12">
    <source>
        <dbReference type="EMBL" id="KAF8569164.1"/>
    </source>
</evidence>
<keyword evidence="10" id="KW-0732">Signal</keyword>
<reference evidence="12 13" key="1">
    <citation type="submission" date="2019-07" db="EMBL/GenBank/DDBJ databases">
        <title>Annotation for the trematode Paragonimus westermani.</title>
        <authorList>
            <person name="Choi Y.-J."/>
        </authorList>
    </citation>
    <scope>NUCLEOTIDE SEQUENCE [LARGE SCALE GENOMIC DNA]</scope>
    <source>
        <strain evidence="12">180907_Pwestermani</strain>
    </source>
</reference>
<dbReference type="GO" id="GO:0004983">
    <property type="term" value="F:neuropeptide Y receptor activity"/>
    <property type="evidence" value="ECO:0007669"/>
    <property type="project" value="InterPro"/>
</dbReference>
<dbReference type="PROSITE" id="PS50262">
    <property type="entry name" value="G_PROTEIN_RECEP_F1_2"/>
    <property type="match status" value="1"/>
</dbReference>
<feature type="transmembrane region" description="Helical" evidence="9">
    <location>
        <begin position="60"/>
        <end position="82"/>
    </location>
</feature>